<keyword evidence="3" id="KW-1185">Reference proteome</keyword>
<gene>
    <name evidence="2" type="ORF">URODEC1_LOCUS108532</name>
</gene>
<accession>A0ABC9FS75</accession>
<dbReference type="PANTHER" id="PTHR18868">
    <property type="entry name" value="OS07G0665300 PROTEIN-RELATED"/>
    <property type="match status" value="1"/>
</dbReference>
<dbReference type="InterPro" id="IPR009003">
    <property type="entry name" value="Peptidase_S1_PA"/>
</dbReference>
<evidence type="ECO:0000313" key="2">
    <source>
        <dbReference type="EMBL" id="CAL5081261.1"/>
    </source>
</evidence>
<evidence type="ECO:0000313" key="3">
    <source>
        <dbReference type="Proteomes" id="UP001497457"/>
    </source>
</evidence>
<dbReference type="EMBL" id="OZ075117">
    <property type="protein sequence ID" value="CAL5081261.1"/>
    <property type="molecule type" value="Genomic_DNA"/>
</dbReference>
<dbReference type="Gene3D" id="2.40.10.10">
    <property type="entry name" value="Trypsin-like serine proteases"/>
    <property type="match status" value="2"/>
</dbReference>
<sequence>MRKAKRHHDDLTRSSRKNRRVCKNELVSGRFLAESNQNAWTGLSDELKSYLSKRVASITLHNGDTLLFSCSGIAMERQGCHLTRFLTFANLVKALDSTNKDHDDLMIQVRHEGDEVYDGFVAEIDMDHNFAVVDVHAFLDVQVGPFQCALEIPEQGEVLTIGRGVSGEIMAKSVELNVDSRVFEDDDDLGCKISEAWEGGPLVSDRNIVGMNLFLTMRRAILPWGTIVKHLEHYWASRQKKTGLARSKNVNIYRFGARSTREKSDSHTEVHGDFLNQERLELDSMGYPKLPPTVLEAGMILDYSFEETFGDEHGKGVWRKISKRANINGNVVALASFNGEKRFFACTGFFIEWNGSTIILTSASLVRNSGDENKIVENLRIEVLLDNKIEEGTLKHWDLHYNVALVTVKNNPALRPLNTLVYFDKCSEVAAVGRCFKSRVLMATSGDLVSWSGTLDCAFLARSTCKIKKAGIGGPFVNLDGDVIGMNFYDKRIGTPFLFWADICEILASFKTDRLGEVGNDIHRSGAPWKMPGDDKIKLNRWPVPMPRWCWEDEDKSDDDDELGSGSDSDLEYNYVNGEKLEFY</sequence>
<dbReference type="Proteomes" id="UP001497457">
    <property type="component" value="Chromosome 7b"/>
</dbReference>
<dbReference type="SUPFAM" id="SSF50494">
    <property type="entry name" value="Trypsin-like serine proteases"/>
    <property type="match status" value="2"/>
</dbReference>
<feature type="compositionally biased region" description="Acidic residues" evidence="1">
    <location>
        <begin position="552"/>
        <end position="563"/>
    </location>
</feature>
<evidence type="ECO:0000256" key="1">
    <source>
        <dbReference type="SAM" id="MobiDB-lite"/>
    </source>
</evidence>
<feature type="region of interest" description="Disordered" evidence="1">
    <location>
        <begin position="552"/>
        <end position="584"/>
    </location>
</feature>
<dbReference type="AlphaFoldDB" id="A0ABC9FS75"/>
<dbReference type="InterPro" id="IPR043504">
    <property type="entry name" value="Peptidase_S1_PA_chymotrypsin"/>
</dbReference>
<protein>
    <submittedName>
        <fullName evidence="2">Uncharacterized protein</fullName>
    </submittedName>
</protein>
<proteinExistence type="predicted"/>
<reference evidence="2" key="1">
    <citation type="submission" date="2024-10" db="EMBL/GenBank/DDBJ databases">
        <authorList>
            <person name="Ryan C."/>
        </authorList>
    </citation>
    <scope>NUCLEOTIDE SEQUENCE [LARGE SCALE GENOMIC DNA]</scope>
</reference>
<name>A0ABC9FS75_9POAL</name>
<dbReference type="PANTHER" id="PTHR18868:SF45">
    <property type="entry name" value="OS03G0109900 PROTEIN"/>
    <property type="match status" value="1"/>
</dbReference>
<organism evidence="2 3">
    <name type="scientific">Urochloa decumbens</name>
    <dbReference type="NCBI Taxonomy" id="240449"/>
    <lineage>
        <taxon>Eukaryota</taxon>
        <taxon>Viridiplantae</taxon>
        <taxon>Streptophyta</taxon>
        <taxon>Embryophyta</taxon>
        <taxon>Tracheophyta</taxon>
        <taxon>Spermatophyta</taxon>
        <taxon>Magnoliopsida</taxon>
        <taxon>Liliopsida</taxon>
        <taxon>Poales</taxon>
        <taxon>Poaceae</taxon>
        <taxon>PACMAD clade</taxon>
        <taxon>Panicoideae</taxon>
        <taxon>Panicodae</taxon>
        <taxon>Paniceae</taxon>
        <taxon>Melinidinae</taxon>
        <taxon>Urochloa</taxon>
    </lineage>
</organism>
<dbReference type="Pfam" id="PF13365">
    <property type="entry name" value="Trypsin_2"/>
    <property type="match status" value="1"/>
</dbReference>